<dbReference type="PANTHER" id="PTHR43649:SF12">
    <property type="entry name" value="DIACETYLCHITOBIOSE BINDING PROTEIN DASA"/>
    <property type="match status" value="1"/>
</dbReference>
<dbReference type="InterPro" id="IPR050490">
    <property type="entry name" value="Bact_solute-bd_prot1"/>
</dbReference>
<feature type="compositionally biased region" description="Polar residues" evidence="1">
    <location>
        <begin position="485"/>
        <end position="494"/>
    </location>
</feature>
<dbReference type="SUPFAM" id="SSF53850">
    <property type="entry name" value="Periplasmic binding protein-like II"/>
    <property type="match status" value="1"/>
</dbReference>
<evidence type="ECO:0000256" key="2">
    <source>
        <dbReference type="SAM" id="SignalP"/>
    </source>
</evidence>
<dbReference type="PANTHER" id="PTHR43649">
    <property type="entry name" value="ARABINOSE-BINDING PROTEIN-RELATED"/>
    <property type="match status" value="1"/>
</dbReference>
<keyword evidence="2" id="KW-0732">Signal</keyword>
<evidence type="ECO:0000256" key="1">
    <source>
        <dbReference type="SAM" id="MobiDB-lite"/>
    </source>
</evidence>
<evidence type="ECO:0000313" key="3">
    <source>
        <dbReference type="EMBL" id="NBD22754.1"/>
    </source>
</evidence>
<gene>
    <name evidence="3" type="ORF">GT019_02600</name>
</gene>
<keyword evidence="4" id="KW-1185">Reference proteome</keyword>
<sequence>MESKSVRRAKSKIIWKASSMALSAALLASSLAACSQESGNDVGKRHVLRIGVVSSNADNDQYFRQQFTDGYELTHPDVDIEIVAATNADDQRMDEPDPNKKQPDFYEKTKELMKGSNPPDVVVMDSGVIRSLARDNLIQKLDPYIQDKEFDIDDIVPTVIEGIKTLGDGAIYALTPTFSSSALFYNKKLFADAGVQPPTDNMTWPDAIHLAKRVAKGSGKDRVFGFSFDRYLSDPYWDSGTYAGQLHLNVFDNKAEKMTVDSPQWKRVWTDLADLYLTKTVPTQEDVNNGGGGIVRDGHDNNPFQGDLFLQGRVSMMITDYNYVTQLSTAKDAAANNPKIPSVDWGVVTMPQFSELPGVGGRVYLSNLMAINVNAQNPDDAWDFIAFDNSKEWAKLKSRSTYEMVARKSFLKPKDGLNYNIAAFYTLKPVSPQEPAIRQLFLDKPNLYQLDTIAQQLFLDVLQKKKTVDEALKELQTKGDALLQQIKTNPNRPSDGTGGGGSPIGIKPGG</sequence>
<feature type="compositionally biased region" description="Gly residues" evidence="1">
    <location>
        <begin position="496"/>
        <end position="510"/>
    </location>
</feature>
<name>A0ABW9XJV8_9BACL</name>
<organism evidence="3 4">
    <name type="scientific">Paenibacillus glycinis</name>
    <dbReference type="NCBI Taxonomy" id="2697035"/>
    <lineage>
        <taxon>Bacteria</taxon>
        <taxon>Bacillati</taxon>
        <taxon>Bacillota</taxon>
        <taxon>Bacilli</taxon>
        <taxon>Bacillales</taxon>
        <taxon>Paenibacillaceae</taxon>
        <taxon>Paenibacillus</taxon>
    </lineage>
</organism>
<evidence type="ECO:0000313" key="4">
    <source>
        <dbReference type="Proteomes" id="UP000665561"/>
    </source>
</evidence>
<dbReference type="PROSITE" id="PS51257">
    <property type="entry name" value="PROKAR_LIPOPROTEIN"/>
    <property type="match status" value="1"/>
</dbReference>
<dbReference type="InterPro" id="IPR006059">
    <property type="entry name" value="SBP"/>
</dbReference>
<dbReference type="Proteomes" id="UP000665561">
    <property type="component" value="Unassembled WGS sequence"/>
</dbReference>
<feature type="region of interest" description="Disordered" evidence="1">
    <location>
        <begin position="485"/>
        <end position="510"/>
    </location>
</feature>
<feature type="signal peptide" evidence="2">
    <location>
        <begin position="1"/>
        <end position="32"/>
    </location>
</feature>
<dbReference type="Gene3D" id="3.40.190.10">
    <property type="entry name" value="Periplasmic binding protein-like II"/>
    <property type="match status" value="1"/>
</dbReference>
<dbReference type="Pfam" id="PF01547">
    <property type="entry name" value="SBP_bac_1"/>
    <property type="match status" value="1"/>
</dbReference>
<proteinExistence type="predicted"/>
<feature type="chain" id="PRO_5047150234" evidence="2">
    <location>
        <begin position="33"/>
        <end position="510"/>
    </location>
</feature>
<reference evidence="3 4" key="1">
    <citation type="submission" date="2020-01" db="EMBL/GenBank/DDBJ databases">
        <title>Paenibacillus soybeanensis sp. nov. isolated from the nodules of soybean (Glycine max(L.) Merr).</title>
        <authorList>
            <person name="Wang H."/>
        </authorList>
    </citation>
    <scope>NUCLEOTIDE SEQUENCE [LARGE SCALE GENOMIC DNA]</scope>
    <source>
        <strain evidence="3 4">T1</strain>
    </source>
</reference>
<protein>
    <submittedName>
        <fullName evidence="3">Extracellular solute-binding protein</fullName>
    </submittedName>
</protein>
<comment type="caution">
    <text evidence="3">The sequence shown here is derived from an EMBL/GenBank/DDBJ whole genome shotgun (WGS) entry which is preliminary data.</text>
</comment>
<accession>A0ABW9XJV8</accession>
<dbReference type="EMBL" id="JAAAMV010000001">
    <property type="protein sequence ID" value="NBD22754.1"/>
    <property type="molecule type" value="Genomic_DNA"/>
</dbReference>
<dbReference type="RefSeq" id="WP_161740862.1">
    <property type="nucleotide sequence ID" value="NZ_JAAAMV010000001.1"/>
</dbReference>